<reference evidence="1" key="1">
    <citation type="submission" date="2020-03" db="EMBL/GenBank/DDBJ databases">
        <title>The deep terrestrial virosphere.</title>
        <authorList>
            <person name="Holmfeldt K."/>
            <person name="Nilsson E."/>
            <person name="Simone D."/>
            <person name="Lopez-Fernandez M."/>
            <person name="Wu X."/>
            <person name="de Brujin I."/>
            <person name="Lundin D."/>
            <person name="Andersson A."/>
            <person name="Bertilsson S."/>
            <person name="Dopson M."/>
        </authorList>
    </citation>
    <scope>NUCLEOTIDE SEQUENCE</scope>
    <source>
        <strain evidence="1">MM415B09719</strain>
    </source>
</reference>
<proteinExistence type="predicted"/>
<protein>
    <submittedName>
        <fullName evidence="1">Uncharacterized protein</fullName>
    </submittedName>
</protein>
<dbReference type="EMBL" id="MT143387">
    <property type="protein sequence ID" value="QJA96299.1"/>
    <property type="molecule type" value="Genomic_DNA"/>
</dbReference>
<dbReference type="AlphaFoldDB" id="A0A6M3LQ34"/>
<sequence>MENKTEQEQQDMRKHFKVIIKGHSGNCSINKYEKEAILLKIAKIFKDREIDYFDIVMEC</sequence>
<evidence type="ECO:0000313" key="1">
    <source>
        <dbReference type="EMBL" id="QJA96299.1"/>
    </source>
</evidence>
<gene>
    <name evidence="1" type="ORF">MM415B09719_0002</name>
</gene>
<accession>A0A6M3LQ34</accession>
<organism evidence="1">
    <name type="scientific">viral metagenome</name>
    <dbReference type="NCBI Taxonomy" id="1070528"/>
    <lineage>
        <taxon>unclassified sequences</taxon>
        <taxon>metagenomes</taxon>
        <taxon>organismal metagenomes</taxon>
    </lineage>
</organism>
<name>A0A6M3LQ34_9ZZZZ</name>